<gene>
    <name evidence="1" type="ORF">TRUGW13939_01460</name>
</gene>
<name>A0A7H8QKF2_TALRU</name>
<dbReference type="Proteomes" id="UP000509510">
    <property type="component" value="Chromosome I"/>
</dbReference>
<sequence length="114" mass="12724">MGHLEPIESRIQPHFDERLSAFGIVRSAGTGAYWRTVGAVERARARLGSVACQDGVKRRKHALHCYLLGESDTLYFVERAGMKFLITASLHVGRPPPLSVRLSALGWLSHFYAF</sequence>
<dbReference type="GeneID" id="55988971"/>
<dbReference type="EMBL" id="CP055898">
    <property type="protein sequence ID" value="QKX54374.1"/>
    <property type="molecule type" value="Genomic_DNA"/>
</dbReference>
<accession>A0A7H8QKF2</accession>
<dbReference type="RefSeq" id="XP_035340553.1">
    <property type="nucleotide sequence ID" value="XM_035484660.1"/>
</dbReference>
<reference evidence="2" key="1">
    <citation type="submission" date="2020-06" db="EMBL/GenBank/DDBJ databases">
        <title>A chromosome-scale genome assembly of Talaromyces rugulosus W13939.</title>
        <authorList>
            <person name="Wang B."/>
            <person name="Guo L."/>
            <person name="Ye K."/>
            <person name="Wang L."/>
        </authorList>
    </citation>
    <scope>NUCLEOTIDE SEQUENCE [LARGE SCALE GENOMIC DNA]</scope>
    <source>
        <strain evidence="2">W13939</strain>
    </source>
</reference>
<dbReference type="AlphaFoldDB" id="A0A7H8QKF2"/>
<evidence type="ECO:0000313" key="1">
    <source>
        <dbReference type="EMBL" id="QKX54374.1"/>
    </source>
</evidence>
<proteinExistence type="predicted"/>
<organism evidence="1 2">
    <name type="scientific">Talaromyces rugulosus</name>
    <name type="common">Penicillium rugulosum</name>
    <dbReference type="NCBI Taxonomy" id="121627"/>
    <lineage>
        <taxon>Eukaryota</taxon>
        <taxon>Fungi</taxon>
        <taxon>Dikarya</taxon>
        <taxon>Ascomycota</taxon>
        <taxon>Pezizomycotina</taxon>
        <taxon>Eurotiomycetes</taxon>
        <taxon>Eurotiomycetidae</taxon>
        <taxon>Eurotiales</taxon>
        <taxon>Trichocomaceae</taxon>
        <taxon>Talaromyces</taxon>
        <taxon>Talaromyces sect. Islandici</taxon>
    </lineage>
</organism>
<protein>
    <submittedName>
        <fullName evidence="1">Uncharacterized protein</fullName>
    </submittedName>
</protein>
<keyword evidence="2" id="KW-1185">Reference proteome</keyword>
<evidence type="ECO:0000313" key="2">
    <source>
        <dbReference type="Proteomes" id="UP000509510"/>
    </source>
</evidence>
<dbReference type="KEGG" id="trg:TRUGW13939_01460"/>